<protein>
    <submittedName>
        <fullName evidence="2">Uncharacterized protein</fullName>
    </submittedName>
</protein>
<feature type="region of interest" description="Disordered" evidence="1">
    <location>
        <begin position="1"/>
        <end position="86"/>
    </location>
</feature>
<dbReference type="RefSeq" id="WP_307242385.1">
    <property type="nucleotide sequence ID" value="NZ_JAUSQZ010000001.1"/>
</dbReference>
<comment type="caution">
    <text evidence="2">The sequence shown here is derived from an EMBL/GenBank/DDBJ whole genome shotgun (WGS) entry which is preliminary data.</text>
</comment>
<reference evidence="2 3" key="1">
    <citation type="submission" date="2023-07" db="EMBL/GenBank/DDBJ databases">
        <title>Sequencing the genomes of 1000 actinobacteria strains.</title>
        <authorList>
            <person name="Klenk H.-P."/>
        </authorList>
    </citation>
    <scope>NUCLEOTIDE SEQUENCE [LARGE SCALE GENOMIC DNA]</scope>
    <source>
        <strain evidence="2 3">DSM 44388</strain>
    </source>
</reference>
<gene>
    <name evidence="2" type="ORF">J2S57_002719</name>
</gene>
<evidence type="ECO:0000256" key="1">
    <source>
        <dbReference type="SAM" id="MobiDB-lite"/>
    </source>
</evidence>
<proteinExistence type="predicted"/>
<sequence length="86" mass="8449">MTATAIPVQRTEGAQATVPTAPAGAVEENGTDASTIEPTHASPEPASPAPRSPDAEPGENGLNGTAPAAGRPDPDPDETPEPVTAA</sequence>
<evidence type="ECO:0000313" key="2">
    <source>
        <dbReference type="EMBL" id="MDP9826970.1"/>
    </source>
</evidence>
<organism evidence="2 3">
    <name type="scientific">Kineosporia succinea</name>
    <dbReference type="NCBI Taxonomy" id="84632"/>
    <lineage>
        <taxon>Bacteria</taxon>
        <taxon>Bacillati</taxon>
        <taxon>Actinomycetota</taxon>
        <taxon>Actinomycetes</taxon>
        <taxon>Kineosporiales</taxon>
        <taxon>Kineosporiaceae</taxon>
        <taxon>Kineosporia</taxon>
    </lineage>
</organism>
<dbReference type="EMBL" id="JAUSQZ010000001">
    <property type="protein sequence ID" value="MDP9826970.1"/>
    <property type="molecule type" value="Genomic_DNA"/>
</dbReference>
<accession>A0ABT9P4I1</accession>
<dbReference type="Proteomes" id="UP001235712">
    <property type="component" value="Unassembled WGS sequence"/>
</dbReference>
<name>A0ABT9P4I1_9ACTN</name>
<keyword evidence="3" id="KW-1185">Reference proteome</keyword>
<evidence type="ECO:0000313" key="3">
    <source>
        <dbReference type="Proteomes" id="UP001235712"/>
    </source>
</evidence>